<organism evidence="2 3">
    <name type="scientific">Xylanibacter caecicola</name>
    <dbReference type="NCBI Taxonomy" id="2736294"/>
    <lineage>
        <taxon>Bacteria</taxon>
        <taxon>Pseudomonadati</taxon>
        <taxon>Bacteroidota</taxon>
        <taxon>Bacteroidia</taxon>
        <taxon>Bacteroidales</taxon>
        <taxon>Prevotellaceae</taxon>
        <taxon>Xylanibacter</taxon>
    </lineage>
</organism>
<dbReference type="InterPro" id="IPR014710">
    <property type="entry name" value="RmlC-like_jellyroll"/>
</dbReference>
<feature type="domain" description="Cyclic nucleotide-binding" evidence="1">
    <location>
        <begin position="27"/>
        <end position="129"/>
    </location>
</feature>
<protein>
    <submittedName>
        <fullName evidence="2">Crp/Fnr family transcriptional regulator</fullName>
    </submittedName>
</protein>
<evidence type="ECO:0000313" key="3">
    <source>
        <dbReference type="Proteomes" id="UP000820977"/>
    </source>
</evidence>
<dbReference type="Gene3D" id="2.60.120.10">
    <property type="entry name" value="Jelly Rolls"/>
    <property type="match status" value="1"/>
</dbReference>
<dbReference type="Pfam" id="PF00027">
    <property type="entry name" value="cNMP_binding"/>
    <property type="match status" value="1"/>
</dbReference>
<dbReference type="Proteomes" id="UP000820977">
    <property type="component" value="Unassembled WGS sequence"/>
</dbReference>
<dbReference type="SUPFAM" id="SSF51206">
    <property type="entry name" value="cAMP-binding domain-like"/>
    <property type="match status" value="1"/>
</dbReference>
<accession>A0ABX2B2C8</accession>
<sequence>MKSFNQYEQYADMEFLREYCLREGTIRHFDKGEVVVRRGGKIKFMGVVVKGYFKYTVTDNDGNAHVTGFVFGGGIVGDFLSTVGADSVGADITAATTADVMACDLQTIKRLFIENPDEFRAFAIGLFRHAYMQYLDLHTKSPKERYMALLKRCPDILNHISLKEMSSYLCITPTHLSRIRRELTFGG</sequence>
<dbReference type="InterPro" id="IPR018490">
    <property type="entry name" value="cNMP-bd_dom_sf"/>
</dbReference>
<dbReference type="InterPro" id="IPR000595">
    <property type="entry name" value="cNMP-bd_dom"/>
</dbReference>
<comment type="caution">
    <text evidence="2">The sequence shown here is derived from an EMBL/GenBank/DDBJ whole genome shotgun (WGS) entry which is preliminary data.</text>
</comment>
<proteinExistence type="predicted"/>
<gene>
    <name evidence="2" type="ORF">HPS54_01780</name>
</gene>
<dbReference type="PROSITE" id="PS50042">
    <property type="entry name" value="CNMP_BINDING_3"/>
    <property type="match status" value="1"/>
</dbReference>
<reference evidence="2 3" key="1">
    <citation type="submission" date="2020-05" db="EMBL/GenBank/DDBJ databases">
        <title>Distinct polysaccharide utilization as determinants for interspecies competition between intestinal Prevotella spp.</title>
        <authorList>
            <person name="Galvez E.J.C."/>
            <person name="Iljazovic A."/>
            <person name="Strowig T."/>
        </authorList>
    </citation>
    <scope>NUCLEOTIDE SEQUENCE [LARGE SCALE GENOMIC DNA]</scope>
    <source>
        <strain evidence="2 3">PCHR</strain>
    </source>
</reference>
<keyword evidence="3" id="KW-1185">Reference proteome</keyword>
<evidence type="ECO:0000259" key="1">
    <source>
        <dbReference type="PROSITE" id="PS50042"/>
    </source>
</evidence>
<evidence type="ECO:0000313" key="2">
    <source>
        <dbReference type="EMBL" id="NPE24259.1"/>
    </source>
</evidence>
<dbReference type="EMBL" id="JABKKJ010000002">
    <property type="protein sequence ID" value="NPE24259.1"/>
    <property type="molecule type" value="Genomic_DNA"/>
</dbReference>
<dbReference type="RefSeq" id="WP_172343761.1">
    <property type="nucleotide sequence ID" value="NZ_JABKKJ010000002.1"/>
</dbReference>
<name>A0ABX2B2C8_9BACT</name>